<evidence type="ECO:0000313" key="4">
    <source>
        <dbReference type="Proteomes" id="UP000215914"/>
    </source>
</evidence>
<dbReference type="InterPro" id="IPR036047">
    <property type="entry name" value="F-box-like_dom_sf"/>
</dbReference>
<dbReference type="InterPro" id="IPR050796">
    <property type="entry name" value="SCF_F-box_component"/>
</dbReference>
<dbReference type="Proteomes" id="UP000215914">
    <property type="component" value="Chromosome 17"/>
</dbReference>
<dbReference type="SUPFAM" id="SSF81383">
    <property type="entry name" value="F-box domain"/>
    <property type="match status" value="1"/>
</dbReference>
<reference evidence="3" key="2">
    <citation type="submission" date="2017-02" db="EMBL/GenBank/DDBJ databases">
        <title>Sunflower complete genome.</title>
        <authorList>
            <person name="Langlade N."/>
            <person name="Munos S."/>
        </authorList>
    </citation>
    <scope>NUCLEOTIDE SEQUENCE [LARGE SCALE GENOMIC DNA]</scope>
    <source>
        <tissue evidence="3">Leaves</tissue>
    </source>
</reference>
<reference evidence="2 4" key="1">
    <citation type="journal article" date="2017" name="Nature">
        <title>The sunflower genome provides insights into oil metabolism, flowering and Asterid evolution.</title>
        <authorList>
            <person name="Badouin H."/>
            <person name="Gouzy J."/>
            <person name="Grassa C.J."/>
            <person name="Murat F."/>
            <person name="Staton S.E."/>
            <person name="Cottret L."/>
            <person name="Lelandais-Briere C."/>
            <person name="Owens G.L."/>
            <person name="Carrere S."/>
            <person name="Mayjonade B."/>
            <person name="Legrand L."/>
            <person name="Gill N."/>
            <person name="Kane N.C."/>
            <person name="Bowers J.E."/>
            <person name="Hubner S."/>
            <person name="Bellec A."/>
            <person name="Berard A."/>
            <person name="Berges H."/>
            <person name="Blanchet N."/>
            <person name="Boniface M.C."/>
            <person name="Brunel D."/>
            <person name="Catrice O."/>
            <person name="Chaidir N."/>
            <person name="Claudel C."/>
            <person name="Donnadieu C."/>
            <person name="Faraut T."/>
            <person name="Fievet G."/>
            <person name="Helmstetter N."/>
            <person name="King M."/>
            <person name="Knapp S.J."/>
            <person name="Lai Z."/>
            <person name="Le Paslier M.C."/>
            <person name="Lippi Y."/>
            <person name="Lorenzon L."/>
            <person name="Mandel J.R."/>
            <person name="Marage G."/>
            <person name="Marchand G."/>
            <person name="Marquand E."/>
            <person name="Bret-Mestries E."/>
            <person name="Morien E."/>
            <person name="Nambeesan S."/>
            <person name="Nguyen T."/>
            <person name="Pegot-Espagnet P."/>
            <person name="Pouilly N."/>
            <person name="Raftis F."/>
            <person name="Sallet E."/>
            <person name="Schiex T."/>
            <person name="Thomas J."/>
            <person name="Vandecasteele C."/>
            <person name="Vares D."/>
            <person name="Vear F."/>
            <person name="Vautrin S."/>
            <person name="Crespi M."/>
            <person name="Mangin B."/>
            <person name="Burke J.M."/>
            <person name="Salse J."/>
            <person name="Munos S."/>
            <person name="Vincourt P."/>
            <person name="Rieseberg L.H."/>
            <person name="Langlade N.B."/>
        </authorList>
    </citation>
    <scope>NUCLEOTIDE SEQUENCE [LARGE SCALE GENOMIC DNA]</scope>
    <source>
        <strain evidence="4">cv. SF193</strain>
        <tissue evidence="2">Leaves</tissue>
    </source>
</reference>
<evidence type="ECO:0000259" key="1">
    <source>
        <dbReference type="PROSITE" id="PS50181"/>
    </source>
</evidence>
<dbReference type="Gene3D" id="1.20.1280.50">
    <property type="match status" value="1"/>
</dbReference>
<dbReference type="SMART" id="SM00256">
    <property type="entry name" value="FBOX"/>
    <property type="match status" value="1"/>
</dbReference>
<gene>
    <name evidence="3" type="ORF">HannXRQ_Chr17g0541671</name>
    <name evidence="2" type="ORF">HanXRQr2_Chr17g0790311</name>
</gene>
<dbReference type="PANTHER" id="PTHR31672">
    <property type="entry name" value="BNACNNG10540D PROTEIN"/>
    <property type="match status" value="1"/>
</dbReference>
<reference evidence="2" key="3">
    <citation type="submission" date="2020-06" db="EMBL/GenBank/DDBJ databases">
        <title>Helianthus annuus Genome sequencing and assembly Release 2.</title>
        <authorList>
            <person name="Gouzy J."/>
            <person name="Langlade N."/>
            <person name="Munos S."/>
        </authorList>
    </citation>
    <scope>NUCLEOTIDE SEQUENCE</scope>
    <source>
        <tissue evidence="2">Leaves</tissue>
    </source>
</reference>
<dbReference type="InParanoid" id="A0A251RN29"/>
<organism evidence="3 4">
    <name type="scientific">Helianthus annuus</name>
    <name type="common">Common sunflower</name>
    <dbReference type="NCBI Taxonomy" id="4232"/>
    <lineage>
        <taxon>Eukaryota</taxon>
        <taxon>Viridiplantae</taxon>
        <taxon>Streptophyta</taxon>
        <taxon>Embryophyta</taxon>
        <taxon>Tracheophyta</taxon>
        <taxon>Spermatophyta</taxon>
        <taxon>Magnoliopsida</taxon>
        <taxon>eudicotyledons</taxon>
        <taxon>Gunneridae</taxon>
        <taxon>Pentapetalae</taxon>
        <taxon>asterids</taxon>
        <taxon>campanulids</taxon>
        <taxon>Asterales</taxon>
        <taxon>Asteraceae</taxon>
        <taxon>Asteroideae</taxon>
        <taxon>Heliantheae alliance</taxon>
        <taxon>Heliantheae</taxon>
        <taxon>Helianthus</taxon>
    </lineage>
</organism>
<dbReference type="Gramene" id="mRNA:HanXRQr2_Chr17g0790311">
    <property type="protein sequence ID" value="CDS:HanXRQr2_Chr17g0790311.1"/>
    <property type="gene ID" value="HanXRQr2_Chr17g0790311"/>
</dbReference>
<name>A0A251RN29_HELAN</name>
<feature type="domain" description="F-box" evidence="1">
    <location>
        <begin position="1"/>
        <end position="45"/>
    </location>
</feature>
<dbReference type="PANTHER" id="PTHR31672:SF10">
    <property type="entry name" value="F-BOX DOMAIN-CONTAINING PROTEIN"/>
    <property type="match status" value="1"/>
</dbReference>
<dbReference type="FunCoup" id="A0A251RN29">
    <property type="interactions" value="103"/>
</dbReference>
<dbReference type="NCBIfam" id="TIGR01640">
    <property type="entry name" value="F_box_assoc_1"/>
    <property type="match status" value="1"/>
</dbReference>
<dbReference type="Pfam" id="PF00646">
    <property type="entry name" value="F-box"/>
    <property type="match status" value="1"/>
</dbReference>
<protein>
    <submittedName>
        <fullName evidence="2 3">F-box domain-containing protein</fullName>
    </submittedName>
</protein>
<evidence type="ECO:0000313" key="3">
    <source>
        <dbReference type="EMBL" id="OTF85601.1"/>
    </source>
</evidence>
<dbReference type="OMA" id="DKETICK"/>
<evidence type="ECO:0000313" key="2">
    <source>
        <dbReference type="EMBL" id="KAF5754363.1"/>
    </source>
</evidence>
<dbReference type="Pfam" id="PF07734">
    <property type="entry name" value="FBA_1"/>
    <property type="match status" value="1"/>
</dbReference>
<dbReference type="AlphaFoldDB" id="A0A251RN29"/>
<dbReference type="InterPro" id="IPR017451">
    <property type="entry name" value="F-box-assoc_interact_dom"/>
</dbReference>
<sequence length="367" mass="41695">MSYDIPFEIQAEIMKRLPVRSLIQFRLVSKQWKSLIDSSDFISHYSSQQQHLLTRYVNLGSLHPTYLSIVDDHTFPRHRVSLTVPLSVNLLKNCEIIGTSSGLLCLYGPVFESVMAVIWNPAIRKFVAVSVRNLTFRTVLGFGVCRETADPKIVKITCKDDREDVESVVEVFTLSSRAWRNPGTNLPRKTIKLGLFGSQVVDGCLYWLATDRITTDGGFSFSNIIISFDMTSEEFREVNLPDDLSRLRGTKLSLSKVRESLVVVEDVGHGVEAIWMMDDGVSKSFTKLFTVNFNTPPAQVRRFRGFRKTGEPIIEVVQHNLHGQLVVYEPDSEHVDELEIDGKKFSFSVFSYVETLLLLDQPNLIIR</sequence>
<dbReference type="EMBL" id="CM007906">
    <property type="protein sequence ID" value="OTF85601.1"/>
    <property type="molecule type" value="Genomic_DNA"/>
</dbReference>
<dbReference type="InterPro" id="IPR006527">
    <property type="entry name" value="F-box-assoc_dom_typ1"/>
</dbReference>
<accession>A0A251RN29</accession>
<dbReference type="CDD" id="cd22157">
    <property type="entry name" value="F-box_AtFBW1-like"/>
    <property type="match status" value="1"/>
</dbReference>
<keyword evidence="4" id="KW-1185">Reference proteome</keyword>
<dbReference type="InterPro" id="IPR001810">
    <property type="entry name" value="F-box_dom"/>
</dbReference>
<proteinExistence type="predicted"/>
<dbReference type="PROSITE" id="PS50181">
    <property type="entry name" value="FBOX"/>
    <property type="match status" value="1"/>
</dbReference>
<dbReference type="EMBL" id="MNCJ02000332">
    <property type="protein sequence ID" value="KAF5754363.1"/>
    <property type="molecule type" value="Genomic_DNA"/>
</dbReference>